<evidence type="ECO:0000259" key="5">
    <source>
        <dbReference type="SMART" id="SM00559"/>
    </source>
</evidence>
<dbReference type="EMBL" id="JBHSFK010000082">
    <property type="protein sequence ID" value="MFC4508430.1"/>
    <property type="molecule type" value="Genomic_DNA"/>
</dbReference>
<keyword evidence="1 3" id="KW-0238">DNA-binding</keyword>
<dbReference type="HAMAP" id="MF_01875">
    <property type="entry name" value="Prokaryotic_Ku"/>
    <property type="match status" value="1"/>
</dbReference>
<dbReference type="InterPro" id="IPR009187">
    <property type="entry name" value="Prok_Ku"/>
</dbReference>
<protein>
    <recommendedName>
        <fullName evidence="3">Non-homologous end joining protein Ku</fullName>
    </recommendedName>
</protein>
<dbReference type="InterPro" id="IPR016194">
    <property type="entry name" value="SPOC-like_C_dom_sf"/>
</dbReference>
<comment type="function">
    <text evidence="3">With LigD forms a non-homologous end joining (NHEJ) DNA repair enzyme, which repairs dsDNA breaks with reduced fidelity. Binds linear dsDNA with 5'- and 3'- overhangs but not closed circular dsDNA nor ssDNA. Recruits and stimulates the ligase activity of LigD.</text>
</comment>
<organism evidence="6 7">
    <name type="scientific">Streptomyces vulcanius</name>
    <dbReference type="NCBI Taxonomy" id="1441876"/>
    <lineage>
        <taxon>Bacteria</taxon>
        <taxon>Bacillati</taxon>
        <taxon>Actinomycetota</taxon>
        <taxon>Actinomycetes</taxon>
        <taxon>Kitasatosporales</taxon>
        <taxon>Streptomycetaceae</taxon>
        <taxon>Streptomyces</taxon>
    </lineage>
</organism>
<keyword evidence="2 3" id="KW-0233">DNA recombination</keyword>
<keyword evidence="3" id="KW-0227">DNA damage</keyword>
<evidence type="ECO:0000256" key="3">
    <source>
        <dbReference type="HAMAP-Rule" id="MF_01875"/>
    </source>
</evidence>
<dbReference type="Proteomes" id="UP001595839">
    <property type="component" value="Unassembled WGS sequence"/>
</dbReference>
<comment type="similarity">
    <text evidence="3">Belongs to the prokaryotic Ku family.</text>
</comment>
<proteinExistence type="inferred from homology"/>
<dbReference type="PANTHER" id="PTHR41251:SF1">
    <property type="entry name" value="NON-HOMOLOGOUS END JOINING PROTEIN KU"/>
    <property type="match status" value="1"/>
</dbReference>
<dbReference type="Pfam" id="PF02735">
    <property type="entry name" value="Ku"/>
    <property type="match status" value="1"/>
</dbReference>
<name>A0ABV9BBU1_9ACTN</name>
<dbReference type="SMART" id="SM00559">
    <property type="entry name" value="Ku78"/>
    <property type="match status" value="1"/>
</dbReference>
<dbReference type="RefSeq" id="WP_381187148.1">
    <property type="nucleotide sequence ID" value="NZ_JBHSFK010000082.1"/>
</dbReference>
<dbReference type="InterPro" id="IPR006164">
    <property type="entry name" value="DNA_bd_Ku70/Ku80"/>
</dbReference>
<dbReference type="Gene3D" id="2.40.290.10">
    <property type="match status" value="1"/>
</dbReference>
<evidence type="ECO:0000256" key="2">
    <source>
        <dbReference type="ARBA" id="ARBA00023172"/>
    </source>
</evidence>
<accession>A0ABV9BBU1</accession>
<comment type="subunit">
    <text evidence="3">Homodimer. Interacts with LigD.</text>
</comment>
<dbReference type="PANTHER" id="PTHR41251">
    <property type="entry name" value="NON-HOMOLOGOUS END JOINING PROTEIN KU"/>
    <property type="match status" value="1"/>
</dbReference>
<reference evidence="7" key="1">
    <citation type="journal article" date="2019" name="Int. J. Syst. Evol. Microbiol.">
        <title>The Global Catalogue of Microorganisms (GCM) 10K type strain sequencing project: providing services to taxonomists for standard genome sequencing and annotation.</title>
        <authorList>
            <consortium name="The Broad Institute Genomics Platform"/>
            <consortium name="The Broad Institute Genome Sequencing Center for Infectious Disease"/>
            <person name="Wu L."/>
            <person name="Ma J."/>
        </authorList>
    </citation>
    <scope>NUCLEOTIDE SEQUENCE [LARGE SCALE GENOMIC DNA]</scope>
    <source>
        <strain evidence="7">CGMCC 4.7177</strain>
    </source>
</reference>
<gene>
    <name evidence="3" type="primary">ku</name>
    <name evidence="6" type="ORF">ACFPIH_55155</name>
</gene>
<dbReference type="PIRSF" id="PIRSF006493">
    <property type="entry name" value="Prok_Ku"/>
    <property type="match status" value="1"/>
</dbReference>
<evidence type="ECO:0000256" key="1">
    <source>
        <dbReference type="ARBA" id="ARBA00023125"/>
    </source>
</evidence>
<feature type="region of interest" description="Disordered" evidence="4">
    <location>
        <begin position="248"/>
        <end position="273"/>
    </location>
</feature>
<evidence type="ECO:0000313" key="6">
    <source>
        <dbReference type="EMBL" id="MFC4508430.1"/>
    </source>
</evidence>
<keyword evidence="3" id="KW-0234">DNA repair</keyword>
<comment type="caution">
    <text evidence="6">The sequence shown here is derived from an EMBL/GenBank/DDBJ whole genome shotgun (WGS) entry which is preliminary data.</text>
</comment>
<dbReference type="NCBIfam" id="TIGR02772">
    <property type="entry name" value="Ku_bact"/>
    <property type="match status" value="1"/>
</dbReference>
<keyword evidence="7" id="KW-1185">Reference proteome</keyword>
<sequence length="273" mass="29914">MRATATWSGTIAFGMVAIPVQLYAATEEHTARLHEIHTADGSRVQHRRFCAAEGREISYSEVGRGVALPDGRMLPLSEDDLARLPLPTKRTITVVGFIDPKGVVPISYDRPYYVAPAAGTADRPYALLVEVLSRTGLVAMAKVAIRSRERKAVLRPYRGLLLLQTLRWSDEIRDPGDLAHLVPAVPLSDRERRLAEVLVQEMVGVDDSVDHDGYAHALEQLVDAVASGDEPAEPPPQPELAVDLMTALQQSVDEARAARHPTKRSPKADRQGK</sequence>
<evidence type="ECO:0000256" key="4">
    <source>
        <dbReference type="SAM" id="MobiDB-lite"/>
    </source>
</evidence>
<evidence type="ECO:0000313" key="7">
    <source>
        <dbReference type="Proteomes" id="UP001595839"/>
    </source>
</evidence>
<feature type="domain" description="Ku" evidence="5">
    <location>
        <begin position="54"/>
        <end position="184"/>
    </location>
</feature>
<dbReference type="SUPFAM" id="SSF100939">
    <property type="entry name" value="SPOC domain-like"/>
    <property type="match status" value="1"/>
</dbReference>